<evidence type="ECO:0000256" key="3">
    <source>
        <dbReference type="ARBA" id="ARBA00022771"/>
    </source>
</evidence>
<reference evidence="8" key="1">
    <citation type="thesis" date="2020" institute="ProQuest LLC" country="789 East Eisenhower Parkway, Ann Arbor, MI, USA">
        <title>Comparative Genomics and Chromosome Evolution.</title>
        <authorList>
            <person name="Mudd A.B."/>
        </authorList>
    </citation>
    <scope>NUCLEOTIDE SEQUENCE</scope>
    <source>
        <strain evidence="8">Female2</strain>
        <tissue evidence="8">Blood</tissue>
    </source>
</reference>
<evidence type="ECO:0000259" key="7">
    <source>
        <dbReference type="PROSITE" id="PS50157"/>
    </source>
</evidence>
<dbReference type="GO" id="GO:0005634">
    <property type="term" value="C:nucleus"/>
    <property type="evidence" value="ECO:0007669"/>
    <property type="project" value="TreeGrafter"/>
</dbReference>
<evidence type="ECO:0000256" key="6">
    <source>
        <dbReference type="SAM" id="MobiDB-lite"/>
    </source>
</evidence>
<dbReference type="PANTHER" id="PTHR14196:SF12">
    <property type="entry name" value="ZINC FINGER PROTEIN 208-LIKE"/>
    <property type="match status" value="1"/>
</dbReference>
<feature type="compositionally biased region" description="Polar residues" evidence="6">
    <location>
        <begin position="14"/>
        <end position="39"/>
    </location>
</feature>
<dbReference type="Gene3D" id="3.30.160.60">
    <property type="entry name" value="Classic Zinc Finger"/>
    <property type="match status" value="2"/>
</dbReference>
<proteinExistence type="predicted"/>
<accession>A0A8T2II16</accession>
<evidence type="ECO:0000256" key="4">
    <source>
        <dbReference type="ARBA" id="ARBA00022833"/>
    </source>
</evidence>
<keyword evidence="4" id="KW-0862">Zinc</keyword>
<comment type="caution">
    <text evidence="8">The sequence shown here is derived from an EMBL/GenBank/DDBJ whole genome shotgun (WGS) entry which is preliminary data.</text>
</comment>
<dbReference type="GO" id="GO:0008270">
    <property type="term" value="F:zinc ion binding"/>
    <property type="evidence" value="ECO:0007669"/>
    <property type="project" value="UniProtKB-KW"/>
</dbReference>
<dbReference type="EMBL" id="JAACNH010000252">
    <property type="protein sequence ID" value="KAG8431317.1"/>
    <property type="molecule type" value="Genomic_DNA"/>
</dbReference>
<sequence length="210" mass="22874">MNITDNPIITQCCNNEPSNVLSDGNLPNTDNSPTEQNPPANGIKEESESWEGGNQSDCSINTLTEQIQGTDTSTTIMGCNLNNSLSDNYISNGIKEESASCEGGNQSDCSINTLTEQIQGTDTSACSLIKKQNGDLLGGKCNKYNDNITDSKVLTCTYCDKQYKLFTCTYCDKPFSSYSDLNEHAKYHTGEKPFSCHECGKCLKVSISSY</sequence>
<gene>
    <name evidence="8" type="ORF">GDO86_019070</name>
</gene>
<protein>
    <recommendedName>
        <fullName evidence="7">C2H2-type domain-containing protein</fullName>
    </recommendedName>
</protein>
<dbReference type="InterPro" id="IPR050717">
    <property type="entry name" value="C2H2-ZF_Transcription_Reg"/>
</dbReference>
<keyword evidence="3 5" id="KW-0863">Zinc-finger</keyword>
<dbReference type="EMBL" id="JAACNH010000252">
    <property type="protein sequence ID" value="KAG8431315.1"/>
    <property type="molecule type" value="Genomic_DNA"/>
</dbReference>
<keyword evidence="2" id="KW-0677">Repeat</keyword>
<dbReference type="EMBL" id="JAACNH010000252">
    <property type="protein sequence ID" value="KAG8431316.1"/>
    <property type="molecule type" value="Genomic_DNA"/>
</dbReference>
<dbReference type="SMART" id="SM00355">
    <property type="entry name" value="ZnF_C2H2"/>
    <property type="match status" value="1"/>
</dbReference>
<evidence type="ECO:0000256" key="2">
    <source>
        <dbReference type="ARBA" id="ARBA00022737"/>
    </source>
</evidence>
<dbReference type="OrthoDB" id="654211at2759"/>
<feature type="region of interest" description="Disordered" evidence="6">
    <location>
        <begin position="14"/>
        <end position="56"/>
    </location>
</feature>
<dbReference type="InterPro" id="IPR036236">
    <property type="entry name" value="Znf_C2H2_sf"/>
</dbReference>
<keyword evidence="9" id="KW-1185">Reference proteome</keyword>
<dbReference type="Proteomes" id="UP000812440">
    <property type="component" value="Unassembled WGS sequence"/>
</dbReference>
<evidence type="ECO:0000256" key="5">
    <source>
        <dbReference type="PROSITE-ProRule" id="PRU00042"/>
    </source>
</evidence>
<dbReference type="GO" id="GO:0000981">
    <property type="term" value="F:DNA-binding transcription factor activity, RNA polymerase II-specific"/>
    <property type="evidence" value="ECO:0007669"/>
    <property type="project" value="TreeGrafter"/>
</dbReference>
<evidence type="ECO:0000256" key="1">
    <source>
        <dbReference type="ARBA" id="ARBA00022723"/>
    </source>
</evidence>
<dbReference type="SUPFAM" id="SSF57667">
    <property type="entry name" value="beta-beta-alpha zinc fingers"/>
    <property type="match status" value="1"/>
</dbReference>
<dbReference type="InterPro" id="IPR013087">
    <property type="entry name" value="Znf_C2H2_type"/>
</dbReference>
<keyword evidence="1" id="KW-0479">Metal-binding</keyword>
<dbReference type="GO" id="GO:0000977">
    <property type="term" value="F:RNA polymerase II transcription regulatory region sequence-specific DNA binding"/>
    <property type="evidence" value="ECO:0007669"/>
    <property type="project" value="TreeGrafter"/>
</dbReference>
<dbReference type="Pfam" id="PF00096">
    <property type="entry name" value="zf-C2H2"/>
    <property type="match status" value="1"/>
</dbReference>
<dbReference type="AlphaFoldDB" id="A0A8T2II16"/>
<dbReference type="PANTHER" id="PTHR14196">
    <property type="entry name" value="ODD-SKIPPED - RELATED"/>
    <property type="match status" value="1"/>
</dbReference>
<dbReference type="PROSITE" id="PS00028">
    <property type="entry name" value="ZINC_FINGER_C2H2_1"/>
    <property type="match status" value="1"/>
</dbReference>
<evidence type="ECO:0000313" key="9">
    <source>
        <dbReference type="Proteomes" id="UP000812440"/>
    </source>
</evidence>
<feature type="domain" description="C2H2-type" evidence="7">
    <location>
        <begin position="166"/>
        <end position="193"/>
    </location>
</feature>
<name>A0A8T2II16_9PIPI</name>
<organism evidence="8 9">
    <name type="scientific">Hymenochirus boettgeri</name>
    <name type="common">Congo dwarf clawed frog</name>
    <dbReference type="NCBI Taxonomy" id="247094"/>
    <lineage>
        <taxon>Eukaryota</taxon>
        <taxon>Metazoa</taxon>
        <taxon>Chordata</taxon>
        <taxon>Craniata</taxon>
        <taxon>Vertebrata</taxon>
        <taxon>Euteleostomi</taxon>
        <taxon>Amphibia</taxon>
        <taxon>Batrachia</taxon>
        <taxon>Anura</taxon>
        <taxon>Pipoidea</taxon>
        <taxon>Pipidae</taxon>
        <taxon>Pipinae</taxon>
        <taxon>Hymenochirus</taxon>
    </lineage>
</organism>
<evidence type="ECO:0000313" key="8">
    <source>
        <dbReference type="EMBL" id="KAG8431317.1"/>
    </source>
</evidence>
<dbReference type="PROSITE" id="PS50157">
    <property type="entry name" value="ZINC_FINGER_C2H2_2"/>
    <property type="match status" value="1"/>
</dbReference>